<keyword evidence="1" id="KW-0472">Membrane</keyword>
<keyword evidence="3" id="KW-1185">Reference proteome</keyword>
<dbReference type="PROSITE" id="PS00409">
    <property type="entry name" value="PROKAR_NTER_METHYL"/>
    <property type="match status" value="1"/>
</dbReference>
<evidence type="ECO:0000256" key="1">
    <source>
        <dbReference type="SAM" id="Phobius"/>
    </source>
</evidence>
<name>A0A0S3QUQ9_THET7</name>
<gene>
    <name evidence="2" type="primary">pilW</name>
    <name evidence="2" type="ORF">TST_1285</name>
</gene>
<dbReference type="RefSeq" id="WP_068550065.1">
    <property type="nucleotide sequence ID" value="NZ_AP013035.1"/>
</dbReference>
<dbReference type="InterPro" id="IPR012902">
    <property type="entry name" value="N_methyl_site"/>
</dbReference>
<dbReference type="Proteomes" id="UP000063234">
    <property type="component" value="Chromosome"/>
</dbReference>
<organism evidence="2 3">
    <name type="scientific">Thermosulfidibacter takaii (strain DSM 17441 / JCM 13301 / NBRC 103674 / ABI70S6)</name>
    <dbReference type="NCBI Taxonomy" id="1298851"/>
    <lineage>
        <taxon>Bacteria</taxon>
        <taxon>Pseudomonadati</taxon>
        <taxon>Thermosulfidibacterota</taxon>
        <taxon>Thermosulfidibacteria</taxon>
        <taxon>Thermosulfidibacterales</taxon>
        <taxon>Thermosulfidibacteraceae</taxon>
    </lineage>
</organism>
<accession>A0A0S3QUQ9</accession>
<sequence>MRVVSNAKRKQQSNTGMTLIEILITFVIVLVVLAAAYSLFKNITIKHKTIISKSSSQLQTNISLELLRKDIELAGFGLPWYLEGTLNSTNEPSKFFGSFDADPYYPRGIILGNGEGVNNSDVLIIKSSIANIDKKTSRKFGVLFYDGSWKVEQLGGKTFTSQDRCVVISPTTHAAYTYNTNYCTPCNSVPSDLTTSLSRYSVYLLFGITDNSCSFPYNRVDYFLKKPSDPNDFPERCNNATYIFYRAEVNHSTGNYTYYPLLDCIADFQVYAGVDDNNDGNIDRWIEDSNQLCPGCDDKTKAEYTRKIKEVTGYIVYQIGSRSPYEVTHNNTIITKAPDGSTLTFDLSNVTDYNHYKWELIRFTATPLNLIPTEQ</sequence>
<dbReference type="KEGG" id="ttk:TST_1285"/>
<evidence type="ECO:0000313" key="2">
    <source>
        <dbReference type="EMBL" id="BAT72072.1"/>
    </source>
</evidence>
<keyword evidence="1" id="KW-1133">Transmembrane helix</keyword>
<dbReference type="EMBL" id="AP013035">
    <property type="protein sequence ID" value="BAT72072.1"/>
    <property type="molecule type" value="Genomic_DNA"/>
</dbReference>
<protein>
    <submittedName>
        <fullName evidence="2">Type IV pilus assembly protein PilW</fullName>
    </submittedName>
</protein>
<dbReference type="Pfam" id="PF07963">
    <property type="entry name" value="N_methyl"/>
    <property type="match status" value="1"/>
</dbReference>
<feature type="transmembrane region" description="Helical" evidence="1">
    <location>
        <begin position="20"/>
        <end position="40"/>
    </location>
</feature>
<dbReference type="OrthoDB" id="5430888at2"/>
<dbReference type="STRING" id="1298851.TST_1285"/>
<reference evidence="3" key="1">
    <citation type="journal article" date="2018" name="Science">
        <title>A primordial and reversible TCA cycle in a facultatively chemolithoautotrophic thermophile.</title>
        <authorList>
            <person name="Nunoura T."/>
            <person name="Chikaraishi Y."/>
            <person name="Izaki R."/>
            <person name="Suwa T."/>
            <person name="Sato T."/>
            <person name="Harada T."/>
            <person name="Mori K."/>
            <person name="Kato Y."/>
            <person name="Miyazaki M."/>
            <person name="Shimamura S."/>
            <person name="Yanagawa K."/>
            <person name="Shuto A."/>
            <person name="Ohkouchi N."/>
            <person name="Fujita N."/>
            <person name="Takaki Y."/>
            <person name="Atomi H."/>
            <person name="Takai K."/>
        </authorList>
    </citation>
    <scope>NUCLEOTIDE SEQUENCE [LARGE SCALE GENOMIC DNA]</scope>
    <source>
        <strain evidence="3">DSM 17441 / JCM 13301 / NBRC 103674 / ABI70S6</strain>
    </source>
</reference>
<keyword evidence="1" id="KW-0812">Transmembrane</keyword>
<dbReference type="AlphaFoldDB" id="A0A0S3QUQ9"/>
<evidence type="ECO:0000313" key="3">
    <source>
        <dbReference type="Proteomes" id="UP000063234"/>
    </source>
</evidence>
<proteinExistence type="predicted"/>